<sequence length="42" mass="4840">MPGSGNKRNRTMSKPLIILMILNTNTARVVWRINFWGNSLHT</sequence>
<reference evidence="2" key="1">
    <citation type="submission" date="2009-12" db="EMBL/GenBank/DDBJ databases">
        <title>Complete sequence of Treponema azotonutricium strain ZAS-9.</title>
        <authorList>
            <person name="Tetu S.G."/>
            <person name="Matson E."/>
            <person name="Ren Q."/>
            <person name="Seshadri R."/>
            <person name="Elbourne L."/>
            <person name="Hassan K.A."/>
            <person name="Durkin A."/>
            <person name="Radune D."/>
            <person name="Mohamoud Y."/>
            <person name="Shay R."/>
            <person name="Jin S."/>
            <person name="Zhang X."/>
            <person name="Lucey K."/>
            <person name="Ballor N.R."/>
            <person name="Ottesen E."/>
            <person name="Rosenthal R."/>
            <person name="Allen A."/>
            <person name="Leadbetter J.R."/>
            <person name="Paulsen I.T."/>
        </authorList>
    </citation>
    <scope>NUCLEOTIDE SEQUENCE [LARGE SCALE GENOMIC DNA]</scope>
    <source>
        <strain evidence="2">ATCC BAA-888 / DSM 13862 / ZAS-9</strain>
    </source>
</reference>
<evidence type="ECO:0000313" key="1">
    <source>
        <dbReference type="EMBL" id="AEF82148.1"/>
    </source>
</evidence>
<reference evidence="1 2" key="2">
    <citation type="journal article" date="2011" name="ISME J.">
        <title>RNA-seq reveals cooperative metabolic interactions between two termite-gut spirochete species in co-culture.</title>
        <authorList>
            <person name="Rosenthal A.Z."/>
            <person name="Matson E.G."/>
            <person name="Eldar A."/>
            <person name="Leadbetter J.R."/>
        </authorList>
    </citation>
    <scope>NUCLEOTIDE SEQUENCE [LARGE SCALE GENOMIC DNA]</scope>
    <source>
        <strain evidence="2">ATCC BAA-888 / DSM 13862 / ZAS-9</strain>
    </source>
</reference>
<dbReference type="HOGENOM" id="CLU_3259281_0_0_12"/>
<protein>
    <submittedName>
        <fullName evidence="1">Uncharacterized protein</fullName>
    </submittedName>
</protein>
<accession>F5Y9V2</accession>
<proteinExistence type="predicted"/>
<dbReference type="KEGG" id="taz:TREAZ_3167"/>
<keyword evidence="2" id="KW-1185">Reference proteome</keyword>
<dbReference type="InParanoid" id="F5Y9V2"/>
<dbReference type="STRING" id="545695.TREAZ_3167"/>
<organism evidence="1 2">
    <name type="scientific">Leadbettera azotonutricia (strain ATCC BAA-888 / DSM 13862 / ZAS-9)</name>
    <name type="common">Treponema azotonutricium</name>
    <dbReference type="NCBI Taxonomy" id="545695"/>
    <lineage>
        <taxon>Bacteria</taxon>
        <taxon>Pseudomonadati</taxon>
        <taxon>Spirochaetota</taxon>
        <taxon>Spirochaetia</taxon>
        <taxon>Spirochaetales</taxon>
        <taxon>Breznakiellaceae</taxon>
        <taxon>Leadbettera</taxon>
    </lineage>
</organism>
<gene>
    <name evidence="1" type="ordered locus">TREAZ_3167</name>
</gene>
<dbReference type="Proteomes" id="UP000009222">
    <property type="component" value="Chromosome"/>
</dbReference>
<dbReference type="AlphaFoldDB" id="F5Y9V2"/>
<dbReference type="EMBL" id="CP001841">
    <property type="protein sequence ID" value="AEF82148.1"/>
    <property type="molecule type" value="Genomic_DNA"/>
</dbReference>
<name>F5Y9V2_LEAAZ</name>
<evidence type="ECO:0000313" key="2">
    <source>
        <dbReference type="Proteomes" id="UP000009222"/>
    </source>
</evidence>